<proteinExistence type="predicted"/>
<accession>A0ABR4FX54</accession>
<dbReference type="InterPro" id="IPR006076">
    <property type="entry name" value="FAD-dep_OxRdtase"/>
</dbReference>
<dbReference type="Gene3D" id="3.50.50.60">
    <property type="entry name" value="FAD/NAD(P)-binding domain"/>
    <property type="match status" value="1"/>
</dbReference>
<dbReference type="SUPFAM" id="SSF51905">
    <property type="entry name" value="FAD/NAD(P)-binding domain"/>
    <property type="match status" value="1"/>
</dbReference>
<dbReference type="InterPro" id="IPR036188">
    <property type="entry name" value="FAD/NAD-bd_sf"/>
</dbReference>
<protein>
    <submittedName>
        <fullName evidence="2">FAD dependent oxidoreductase</fullName>
    </submittedName>
</protein>
<gene>
    <name evidence="2" type="ORF">BJX66DRAFT_278696</name>
</gene>
<dbReference type="Gene3D" id="3.30.9.10">
    <property type="entry name" value="D-Amino Acid Oxidase, subunit A, domain 2"/>
    <property type="match status" value="1"/>
</dbReference>
<dbReference type="PANTHER" id="PTHR13847">
    <property type="entry name" value="SARCOSINE DEHYDROGENASE-RELATED"/>
    <property type="match status" value="1"/>
</dbReference>
<comment type="caution">
    <text evidence="2">The sequence shown here is derived from an EMBL/GenBank/DDBJ whole genome shotgun (WGS) entry which is preliminary data.</text>
</comment>
<name>A0ABR4FX54_9EURO</name>
<sequence>MSAIDEQHWTRELLAKINSSPKAPNPSSYPEPPHLSNSYWIRVFPIEYEDDWVKAPAPGIVDVAIIGSGITGATVAYQLAESHPELKVALFEARGLCTGATGRNGGHIGRPDAHGIRDLAEQFGVEEALRIRRFNRMNRELMLQTIERLDAAEEVDLSVKGTLIVFEDEAERDAYLKDEEFARERGVQLEGFVVDQEWVLKRVNIEPSVAQYGGAYIERSGTIYPRKFVALLLRKALDLSKSFSLHPYTPVSEVTYNPESADFPYGVVTSKGTTRAKAVLHATNGYASHLLPSMATKEGVLGCTAHMLGVTPNCFETAVQLEGGFGYASFWHWLLQRPNKGPYLYGFAAAEGMGEYNDTITLERGHPVREEMLGFLARFFPHSFSEQTAKKDICYDWTGVQGFTADGCSIVGRPVAERRGEFVSVGHNGEGMGRCFACSTVITEAIIAHLDRKMDWEPPEWFPQSYRRNI</sequence>
<keyword evidence="3" id="KW-1185">Reference proteome</keyword>
<evidence type="ECO:0000259" key="1">
    <source>
        <dbReference type="Pfam" id="PF01266"/>
    </source>
</evidence>
<dbReference type="Pfam" id="PF01266">
    <property type="entry name" value="DAO"/>
    <property type="match status" value="1"/>
</dbReference>
<evidence type="ECO:0000313" key="2">
    <source>
        <dbReference type="EMBL" id="KAL2787815.1"/>
    </source>
</evidence>
<evidence type="ECO:0000313" key="3">
    <source>
        <dbReference type="Proteomes" id="UP001610563"/>
    </source>
</evidence>
<organism evidence="2 3">
    <name type="scientific">Aspergillus keveii</name>
    <dbReference type="NCBI Taxonomy" id="714993"/>
    <lineage>
        <taxon>Eukaryota</taxon>
        <taxon>Fungi</taxon>
        <taxon>Dikarya</taxon>
        <taxon>Ascomycota</taxon>
        <taxon>Pezizomycotina</taxon>
        <taxon>Eurotiomycetes</taxon>
        <taxon>Eurotiomycetidae</taxon>
        <taxon>Eurotiales</taxon>
        <taxon>Aspergillaceae</taxon>
        <taxon>Aspergillus</taxon>
        <taxon>Aspergillus subgen. Nidulantes</taxon>
    </lineage>
</organism>
<feature type="domain" description="FAD dependent oxidoreductase" evidence="1">
    <location>
        <begin position="62"/>
        <end position="444"/>
    </location>
</feature>
<dbReference type="PANTHER" id="PTHR13847:SF260">
    <property type="entry name" value="FAD DEPENDENT OXIDOREDUCTASE DOMAIN-CONTAINING PROTEIN"/>
    <property type="match status" value="1"/>
</dbReference>
<dbReference type="EMBL" id="JBFTWV010000090">
    <property type="protein sequence ID" value="KAL2787815.1"/>
    <property type="molecule type" value="Genomic_DNA"/>
</dbReference>
<dbReference type="Proteomes" id="UP001610563">
    <property type="component" value="Unassembled WGS sequence"/>
</dbReference>
<reference evidence="2 3" key="1">
    <citation type="submission" date="2024-07" db="EMBL/GenBank/DDBJ databases">
        <title>Section-level genome sequencing and comparative genomics of Aspergillus sections Usti and Cavernicolus.</title>
        <authorList>
            <consortium name="Lawrence Berkeley National Laboratory"/>
            <person name="Nybo J.L."/>
            <person name="Vesth T.C."/>
            <person name="Theobald S."/>
            <person name="Frisvad J.C."/>
            <person name="Larsen T.O."/>
            <person name="Kjaerboelling I."/>
            <person name="Rothschild-Mancinelli K."/>
            <person name="Lyhne E.K."/>
            <person name="Kogle M.E."/>
            <person name="Barry K."/>
            <person name="Clum A."/>
            <person name="Na H."/>
            <person name="Ledsgaard L."/>
            <person name="Lin J."/>
            <person name="Lipzen A."/>
            <person name="Kuo A."/>
            <person name="Riley R."/>
            <person name="Mondo S."/>
            <person name="Labutti K."/>
            <person name="Haridas S."/>
            <person name="Pangalinan J."/>
            <person name="Salamov A.A."/>
            <person name="Simmons B.A."/>
            <person name="Magnuson J.K."/>
            <person name="Chen J."/>
            <person name="Drula E."/>
            <person name="Henrissat B."/>
            <person name="Wiebenga A."/>
            <person name="Lubbers R.J."/>
            <person name="Gomes A.C."/>
            <person name="Makela M.R."/>
            <person name="Stajich J."/>
            <person name="Grigoriev I.V."/>
            <person name="Mortensen U.H."/>
            <person name="De Vries R.P."/>
            <person name="Baker S.E."/>
            <person name="Andersen M.R."/>
        </authorList>
    </citation>
    <scope>NUCLEOTIDE SEQUENCE [LARGE SCALE GENOMIC DNA]</scope>
    <source>
        <strain evidence="2 3">CBS 209.92</strain>
    </source>
</reference>